<reference evidence="6" key="1">
    <citation type="submission" date="2016-10" db="EMBL/GenBank/DDBJ databases">
        <authorList>
            <person name="Varghese N."/>
            <person name="Submissions S."/>
        </authorList>
    </citation>
    <scope>NUCLEOTIDE SEQUENCE [LARGE SCALE GENOMIC DNA]</scope>
    <source>
        <strain evidence="6">DSM 26922</strain>
    </source>
</reference>
<evidence type="ECO:0000313" key="6">
    <source>
        <dbReference type="Proteomes" id="UP000199441"/>
    </source>
</evidence>
<accession>A0A1H3CIG8</accession>
<dbReference type="InterPro" id="IPR036388">
    <property type="entry name" value="WH-like_DNA-bd_sf"/>
</dbReference>
<dbReference type="SUPFAM" id="SSF48008">
    <property type="entry name" value="GntR ligand-binding domain-like"/>
    <property type="match status" value="1"/>
</dbReference>
<dbReference type="InterPro" id="IPR008920">
    <property type="entry name" value="TF_FadR/GntR_C"/>
</dbReference>
<dbReference type="PROSITE" id="PS50949">
    <property type="entry name" value="HTH_GNTR"/>
    <property type="match status" value="1"/>
</dbReference>
<dbReference type="STRING" id="670155.SAMN04488001_3446"/>
<sequence>MQEIISYHISCSHRQSRVAICGDRKGFILVDHARLPGSKTLVVQVGDALRQSIQSGEFSPGDKLPSEAMLTKKYDVSRTVVREAIASLRSDGLVEARQGAGVFVLNSHSLLRAAGPLDKKQIAGDLEYLEVRAPIEIEAARLAAQRRSPAQEEEIFRLHGVFRNLIETAPSAEVRRADLDLHLAIADATNNPVFRNFLEAFGRGAIPQSKIVDGSAQEQLIAYRRFIFDEHERILHAIAMGDAEGAENAMRVHLKGGQMRYRELLIGKRLSEAGTGNT</sequence>
<dbReference type="Gene3D" id="1.20.120.530">
    <property type="entry name" value="GntR ligand-binding domain-like"/>
    <property type="match status" value="1"/>
</dbReference>
<gene>
    <name evidence="5" type="ORF">SAMN04488001_3446</name>
</gene>
<dbReference type="Pfam" id="PF07729">
    <property type="entry name" value="FCD"/>
    <property type="match status" value="1"/>
</dbReference>
<keyword evidence="6" id="KW-1185">Reference proteome</keyword>
<evidence type="ECO:0000256" key="3">
    <source>
        <dbReference type="ARBA" id="ARBA00023163"/>
    </source>
</evidence>
<dbReference type="PRINTS" id="PR00035">
    <property type="entry name" value="HTHGNTR"/>
</dbReference>
<dbReference type="PANTHER" id="PTHR43537">
    <property type="entry name" value="TRANSCRIPTIONAL REGULATOR, GNTR FAMILY"/>
    <property type="match status" value="1"/>
</dbReference>
<dbReference type="EMBL" id="FNOI01000009">
    <property type="protein sequence ID" value="SDX53915.1"/>
    <property type="molecule type" value="Genomic_DNA"/>
</dbReference>
<dbReference type="AlphaFoldDB" id="A0A1H3CIG8"/>
<dbReference type="SMART" id="SM00895">
    <property type="entry name" value="FCD"/>
    <property type="match status" value="1"/>
</dbReference>
<organism evidence="5 6">
    <name type="scientific">Litoreibacter albidus</name>
    <dbReference type="NCBI Taxonomy" id="670155"/>
    <lineage>
        <taxon>Bacteria</taxon>
        <taxon>Pseudomonadati</taxon>
        <taxon>Pseudomonadota</taxon>
        <taxon>Alphaproteobacteria</taxon>
        <taxon>Rhodobacterales</taxon>
        <taxon>Roseobacteraceae</taxon>
        <taxon>Litoreibacter</taxon>
    </lineage>
</organism>
<dbReference type="InterPro" id="IPR011711">
    <property type="entry name" value="GntR_C"/>
</dbReference>
<protein>
    <submittedName>
        <fullName evidence="5">DNA-binding transcriptional regulator, FadR family</fullName>
    </submittedName>
</protein>
<evidence type="ECO:0000256" key="1">
    <source>
        <dbReference type="ARBA" id="ARBA00023015"/>
    </source>
</evidence>
<dbReference type="InterPro" id="IPR000524">
    <property type="entry name" value="Tscrpt_reg_HTH_GntR"/>
</dbReference>
<dbReference type="Gene3D" id="1.10.10.10">
    <property type="entry name" value="Winged helix-like DNA-binding domain superfamily/Winged helix DNA-binding domain"/>
    <property type="match status" value="1"/>
</dbReference>
<name>A0A1H3CIG8_9RHOB</name>
<dbReference type="SUPFAM" id="SSF46785">
    <property type="entry name" value="Winged helix' DNA-binding domain"/>
    <property type="match status" value="1"/>
</dbReference>
<dbReference type="Proteomes" id="UP000199441">
    <property type="component" value="Unassembled WGS sequence"/>
</dbReference>
<dbReference type="GO" id="GO:0003677">
    <property type="term" value="F:DNA binding"/>
    <property type="evidence" value="ECO:0007669"/>
    <property type="project" value="UniProtKB-KW"/>
</dbReference>
<dbReference type="GO" id="GO:0003700">
    <property type="term" value="F:DNA-binding transcription factor activity"/>
    <property type="evidence" value="ECO:0007669"/>
    <property type="project" value="InterPro"/>
</dbReference>
<proteinExistence type="predicted"/>
<evidence type="ECO:0000313" key="5">
    <source>
        <dbReference type="EMBL" id="SDX53915.1"/>
    </source>
</evidence>
<dbReference type="PANTHER" id="PTHR43537:SF5">
    <property type="entry name" value="UXU OPERON TRANSCRIPTIONAL REGULATOR"/>
    <property type="match status" value="1"/>
</dbReference>
<dbReference type="CDD" id="cd07377">
    <property type="entry name" value="WHTH_GntR"/>
    <property type="match status" value="1"/>
</dbReference>
<keyword evidence="3" id="KW-0804">Transcription</keyword>
<feature type="domain" description="HTH gntR-type" evidence="4">
    <location>
        <begin position="39"/>
        <end position="107"/>
    </location>
</feature>
<dbReference type="InterPro" id="IPR036390">
    <property type="entry name" value="WH_DNA-bd_sf"/>
</dbReference>
<evidence type="ECO:0000259" key="4">
    <source>
        <dbReference type="PROSITE" id="PS50949"/>
    </source>
</evidence>
<evidence type="ECO:0000256" key="2">
    <source>
        <dbReference type="ARBA" id="ARBA00023125"/>
    </source>
</evidence>
<keyword evidence="2 5" id="KW-0238">DNA-binding</keyword>
<dbReference type="Pfam" id="PF00392">
    <property type="entry name" value="GntR"/>
    <property type="match status" value="1"/>
</dbReference>
<dbReference type="SMART" id="SM00345">
    <property type="entry name" value="HTH_GNTR"/>
    <property type="match status" value="1"/>
</dbReference>
<keyword evidence="1" id="KW-0805">Transcription regulation</keyword>